<gene>
    <name evidence="1" type="ORF">ANCCAN_05033</name>
</gene>
<dbReference type="EMBL" id="JOJR01000041">
    <property type="protein sequence ID" value="RCN48924.1"/>
    <property type="molecule type" value="Genomic_DNA"/>
</dbReference>
<protein>
    <submittedName>
        <fullName evidence="1">Uncharacterized protein</fullName>
    </submittedName>
</protein>
<name>A0A368GX69_ANCCA</name>
<keyword evidence="2" id="KW-1185">Reference proteome</keyword>
<evidence type="ECO:0000313" key="2">
    <source>
        <dbReference type="Proteomes" id="UP000252519"/>
    </source>
</evidence>
<dbReference type="Proteomes" id="UP000252519">
    <property type="component" value="Unassembled WGS sequence"/>
</dbReference>
<organism evidence="1 2">
    <name type="scientific">Ancylostoma caninum</name>
    <name type="common">Dog hookworm</name>
    <dbReference type="NCBI Taxonomy" id="29170"/>
    <lineage>
        <taxon>Eukaryota</taxon>
        <taxon>Metazoa</taxon>
        <taxon>Ecdysozoa</taxon>
        <taxon>Nematoda</taxon>
        <taxon>Chromadorea</taxon>
        <taxon>Rhabditida</taxon>
        <taxon>Rhabditina</taxon>
        <taxon>Rhabditomorpha</taxon>
        <taxon>Strongyloidea</taxon>
        <taxon>Ancylostomatidae</taxon>
        <taxon>Ancylostomatinae</taxon>
        <taxon>Ancylostoma</taxon>
    </lineage>
</organism>
<proteinExistence type="predicted"/>
<comment type="caution">
    <text evidence="1">The sequence shown here is derived from an EMBL/GenBank/DDBJ whole genome shotgun (WGS) entry which is preliminary data.</text>
</comment>
<accession>A0A368GX69</accession>
<dbReference type="OrthoDB" id="10324794at2759"/>
<reference evidence="1 2" key="1">
    <citation type="submission" date="2014-10" db="EMBL/GenBank/DDBJ databases">
        <title>Draft genome of the hookworm Ancylostoma caninum.</title>
        <authorList>
            <person name="Mitreva M."/>
        </authorList>
    </citation>
    <scope>NUCLEOTIDE SEQUENCE [LARGE SCALE GENOMIC DNA]</scope>
    <source>
        <strain evidence="1 2">Baltimore</strain>
    </source>
</reference>
<dbReference type="AlphaFoldDB" id="A0A368GX69"/>
<evidence type="ECO:0000313" key="1">
    <source>
        <dbReference type="EMBL" id="RCN48924.1"/>
    </source>
</evidence>
<sequence length="190" mass="21778">MASDGSPPVSIPEDIAHIIVKHLAEHYKWQSNGFVPSKHWTNVKGVSKAFYKAVHRIISEIVLVAVFRDYGEYGVCFAYKNALPDGAMFREKSRLVSYLKFIALHVNRPVCLDVKGYYRHEPDDEIFHALCSFREVNGVVFRRPCSCPACARLILRAMPVPPMFTEPDGDSEDDSDEWDEYWQSCNFHGY</sequence>